<feature type="signal peptide" evidence="1">
    <location>
        <begin position="1"/>
        <end position="19"/>
    </location>
</feature>
<name>A0A6B0V451_IXORI</name>
<organism evidence="2">
    <name type="scientific">Ixodes ricinus</name>
    <name type="common">Common tick</name>
    <name type="synonym">Acarus ricinus</name>
    <dbReference type="NCBI Taxonomy" id="34613"/>
    <lineage>
        <taxon>Eukaryota</taxon>
        <taxon>Metazoa</taxon>
        <taxon>Ecdysozoa</taxon>
        <taxon>Arthropoda</taxon>
        <taxon>Chelicerata</taxon>
        <taxon>Arachnida</taxon>
        <taxon>Acari</taxon>
        <taxon>Parasitiformes</taxon>
        <taxon>Ixodida</taxon>
        <taxon>Ixodoidea</taxon>
        <taxon>Ixodidae</taxon>
        <taxon>Ixodinae</taxon>
        <taxon>Ixodes</taxon>
    </lineage>
</organism>
<dbReference type="EMBL" id="GIFC01014834">
    <property type="protein sequence ID" value="MXU96917.1"/>
    <property type="molecule type" value="Transcribed_RNA"/>
</dbReference>
<keyword evidence="1" id="KW-0732">Signal</keyword>
<reference evidence="2" key="1">
    <citation type="submission" date="2019-12" db="EMBL/GenBank/DDBJ databases">
        <title>An insight into the sialome of adult female Ixodes ricinus ticks feeding for 6 days.</title>
        <authorList>
            <person name="Perner J."/>
            <person name="Ribeiro J.M.C."/>
        </authorList>
    </citation>
    <scope>NUCLEOTIDE SEQUENCE</scope>
    <source>
        <strain evidence="2">Semi-engorged</strain>
        <tissue evidence="2">Salivary glands</tissue>
    </source>
</reference>
<proteinExistence type="predicted"/>
<feature type="chain" id="PRO_5025512978" evidence="1">
    <location>
        <begin position="20"/>
        <end position="235"/>
    </location>
</feature>
<accession>A0A6B0V451</accession>
<dbReference type="AlphaFoldDB" id="A0A6B0V451"/>
<evidence type="ECO:0000313" key="2">
    <source>
        <dbReference type="EMBL" id="MXU96917.1"/>
    </source>
</evidence>
<evidence type="ECO:0000256" key="1">
    <source>
        <dbReference type="SAM" id="SignalP"/>
    </source>
</evidence>
<sequence length="235" mass="26846">MTNNFVCLACVCILLPVWAEADSRQHSSKQEQKAWTMQVGLVLDVEYRDLNRSSLQALFKDVEDYFAMKKKRLLLFAPICAPNWQLEPIVYGDYIDGIQALSQLTSLIASSEEYQNLDFLFVLTRKGIQATYNQGIHFMGSYFEFDSTVCEKAVPVIVRAEGTVKQIAVEIAKTLAEVIGRKVENEPETQKQCLPVPRVLKCCEWARICVFLETCRYSRPKLCSVAWTKPCVREK</sequence>
<protein>
    <submittedName>
        <fullName evidence="2">Putative secreted protein</fullName>
    </submittedName>
</protein>